<name>A0A915DSZ3_9BILA</name>
<keyword evidence="1" id="KW-1185">Reference proteome</keyword>
<organism evidence="1 2">
    <name type="scientific">Ditylenchus dipsaci</name>
    <dbReference type="NCBI Taxonomy" id="166011"/>
    <lineage>
        <taxon>Eukaryota</taxon>
        <taxon>Metazoa</taxon>
        <taxon>Ecdysozoa</taxon>
        <taxon>Nematoda</taxon>
        <taxon>Chromadorea</taxon>
        <taxon>Rhabditida</taxon>
        <taxon>Tylenchina</taxon>
        <taxon>Tylenchomorpha</taxon>
        <taxon>Sphaerularioidea</taxon>
        <taxon>Anguinidae</taxon>
        <taxon>Anguininae</taxon>
        <taxon>Ditylenchus</taxon>
    </lineage>
</organism>
<protein>
    <submittedName>
        <fullName evidence="2">Uncharacterized protein</fullName>
    </submittedName>
</protein>
<accession>A0A915DSZ3</accession>
<dbReference type="WBParaSite" id="jg22834">
    <property type="protein sequence ID" value="jg22834"/>
    <property type="gene ID" value="jg22834"/>
</dbReference>
<proteinExistence type="predicted"/>
<evidence type="ECO:0000313" key="2">
    <source>
        <dbReference type="WBParaSite" id="jg22834"/>
    </source>
</evidence>
<dbReference type="AlphaFoldDB" id="A0A915DSZ3"/>
<reference evidence="2" key="1">
    <citation type="submission" date="2022-11" db="UniProtKB">
        <authorList>
            <consortium name="WormBaseParasite"/>
        </authorList>
    </citation>
    <scope>IDENTIFICATION</scope>
</reference>
<dbReference type="Proteomes" id="UP000887574">
    <property type="component" value="Unplaced"/>
</dbReference>
<sequence length="82" mass="9263">MRWLAFSSIKNSTAGCMFSVSDQKRQFRQLLLTLEHVNCQPFAAISERTPVAAHGFYRLTKMRSLDILIASRCSNQLSKVVG</sequence>
<evidence type="ECO:0000313" key="1">
    <source>
        <dbReference type="Proteomes" id="UP000887574"/>
    </source>
</evidence>